<evidence type="ECO:0000313" key="14">
    <source>
        <dbReference type="EMBL" id="KFM25904.1"/>
    </source>
</evidence>
<dbReference type="PANTHER" id="PTHR43201:SF5">
    <property type="entry name" value="MEDIUM-CHAIN ACYL-COA LIGASE ACSF2, MITOCHONDRIAL"/>
    <property type="match status" value="1"/>
</dbReference>
<evidence type="ECO:0000259" key="9">
    <source>
        <dbReference type="Pfam" id="PF00501"/>
    </source>
</evidence>
<dbReference type="InterPro" id="IPR029035">
    <property type="entry name" value="DHS-like_NAD/FAD-binding_dom"/>
</dbReference>
<dbReference type="Gene3D" id="3.30.300.30">
    <property type="match status" value="1"/>
</dbReference>
<evidence type="ECO:0000256" key="3">
    <source>
        <dbReference type="ARBA" id="ARBA00022598"/>
    </source>
</evidence>
<feature type="domain" description="Thiamine pyrophosphate enzyme N-terminal TPP-binding" evidence="11">
    <location>
        <begin position="561"/>
        <end position="640"/>
    </location>
</feature>
<evidence type="ECO:0000256" key="7">
    <source>
        <dbReference type="RuleBase" id="RU362132"/>
    </source>
</evidence>
<reference evidence="14 15" key="2">
    <citation type="journal article" date="2014" name="BMC Genomics">
        <title>Oil accumulation mechanisms of the oleaginous microalga Chlorella protothecoides revealed through its genome, transcriptomes, and proteomes.</title>
        <authorList>
            <person name="Gao C."/>
            <person name="Wang Y."/>
            <person name="Shen Y."/>
            <person name="Yan D."/>
            <person name="He X."/>
            <person name="Dai J."/>
            <person name="Wu Q."/>
        </authorList>
    </citation>
    <scope>NUCLEOTIDE SEQUENCE [LARGE SCALE GENOMIC DNA]</scope>
    <source>
        <strain evidence="14 15">0710</strain>
    </source>
</reference>
<dbReference type="InterPro" id="IPR045851">
    <property type="entry name" value="AMP-bd_C_sf"/>
</dbReference>
<accession>V5NE19</accession>
<dbReference type="InterPro" id="IPR012000">
    <property type="entry name" value="Thiamin_PyroP_enz_cen_dom"/>
</dbReference>
<dbReference type="eggNOG" id="KOG1185">
    <property type="taxonomic scope" value="Eukaryota"/>
</dbReference>
<evidence type="ECO:0000313" key="13">
    <source>
        <dbReference type="EMBL" id="AHA86561.1"/>
    </source>
</evidence>
<dbReference type="EMBL" id="KF517426">
    <property type="protein sequence ID" value="AHA86561.1"/>
    <property type="molecule type" value="mRNA"/>
</dbReference>
<gene>
    <name evidence="14" type="ORF">F751_4156</name>
</gene>
<feature type="domain" description="Thiamine pyrophosphate enzyme central" evidence="8">
    <location>
        <begin position="685"/>
        <end position="786"/>
    </location>
</feature>
<dbReference type="PROSITE" id="PS00455">
    <property type="entry name" value="AMP_BINDING"/>
    <property type="match status" value="1"/>
</dbReference>
<dbReference type="SUPFAM" id="SSF52518">
    <property type="entry name" value="Thiamin diphosphate-binding fold (THDP-binding)"/>
    <property type="match status" value="2"/>
</dbReference>
<dbReference type="GO" id="GO:0000287">
    <property type="term" value="F:magnesium ion binding"/>
    <property type="evidence" value="ECO:0007669"/>
    <property type="project" value="InterPro"/>
</dbReference>
<feature type="domain" description="AMP-dependent synthetase/ligase" evidence="9">
    <location>
        <begin position="13"/>
        <end position="376"/>
    </location>
</feature>
<dbReference type="EMBL" id="KL662124">
    <property type="protein sequence ID" value="KFM25904.1"/>
    <property type="molecule type" value="Genomic_DNA"/>
</dbReference>
<sequence length="972" mass="100972">MSGSTLLDVLGGSPDSPAIVVGSGGQKLTRGQFLELATQFAQSLRASGVQPSDLVTIVDSNTLEFAVAFLGTTLARAVAAPLNQNYHEEEFKYYQEDAGSTLVVVGASGNRGAEAAGVAPAIGVTLDFASGAPVLQLASRVGEFALKTAPAGEALADPPRGDDVALFLHTSGTTSRPKGVPLTHANLTASLENIRQTYEFTEADVSLLAMPLFHVHGLMAGWLAPLSAGASVVFPAEGRFAAGTFWKDAAAHGVTFYTAVPTIHQILVQRADRDFPTAAPPPLRVIRSCSSSLAPATLEAVEAAFGAPVLEAYAMTEASHQMTSNPLPQHGPRRPGTVGRAQGSVALVILGPDHHPLPAGEVGEVCIRGPNVTAGYRANPAANEEAFAGGWFHTGDQGRLDAEGYLQLTGRIKELINRGGEKISPIEVDGALLSHRGVAEAVAFAAPDAKYGETVAAAVVLNEEGKRLGEGAVEDIKRHVGTRLSAFKIPTQIFITDELPKTATGKIQRRFMVDAFINKPKDGAVGGSTLDLDALPNDGYYTIAKSLRLWGSGSWLGPEAVGIRFISFRNEQSAGYAAAAAGYLSGIPGVLLTVSGPGVIHALAGLSHAQVNTWPLVLLSGSCETGEVGKGSFQELDQVAAVRPYTKFAGQARAVGEIPAVLEAAFKAAVSGRPGGAYVDVPSDGAAWARAEGPLRALASGAGLPALGTAMGRGVVPDTYEHSANAARSLALAGADVALVFGARLNWQLHFGEAPKWAANVKFVLVDVEPSERDARVSHVVLRGDAGWRDWTSRLAAKSAAAREKLGARLARTTHPLDYGTTLRVVRDALATLPRPPLVVAEGANTMDNARLLLEPVTVPRTRLDAGTWGTMGVGLGYAIASATQDPGRATVAVEGDSAFGFSGMEVETIVRYGLPAFGGRGVAVGTAEELAAALREALASGGPSLIDVTIDPQAGVESGNVHAFNFKPPEK</sequence>
<dbReference type="KEGG" id="apro:F751_4156"/>
<dbReference type="Pfam" id="PF02776">
    <property type="entry name" value="TPP_enzyme_N"/>
    <property type="match status" value="1"/>
</dbReference>
<dbReference type="AlphaFoldDB" id="V5NE19"/>
<proteinExistence type="evidence at transcript level"/>
<keyword evidence="15" id="KW-1185">Reference proteome</keyword>
<evidence type="ECO:0000259" key="12">
    <source>
        <dbReference type="Pfam" id="PF13193"/>
    </source>
</evidence>
<reference evidence="13" key="1">
    <citation type="submission" date="2013-08" db="EMBL/GenBank/DDBJ databases">
        <title>Identification of sporopollenin as the outer layer of cell wall in microalga Chlorella protothecoides.</title>
        <authorList>
            <person name="He X."/>
            <person name="Dai J."/>
            <person name="Wu Q."/>
        </authorList>
    </citation>
    <scope>NUCLEOTIDE SEQUENCE</scope>
    <source>
        <strain evidence="13">0710</strain>
    </source>
</reference>
<dbReference type="InterPro" id="IPR000399">
    <property type="entry name" value="TPP-bd_CS"/>
</dbReference>
<dbReference type="Proteomes" id="UP000028924">
    <property type="component" value="Unassembled WGS sequence"/>
</dbReference>
<keyword evidence="4" id="KW-0547">Nucleotide-binding</keyword>
<organism evidence="13">
    <name type="scientific">Auxenochlorella protothecoides</name>
    <name type="common">Green microalga</name>
    <name type="synonym">Chlorella protothecoides</name>
    <dbReference type="NCBI Taxonomy" id="3075"/>
    <lineage>
        <taxon>Eukaryota</taxon>
        <taxon>Viridiplantae</taxon>
        <taxon>Chlorophyta</taxon>
        <taxon>core chlorophytes</taxon>
        <taxon>Trebouxiophyceae</taxon>
        <taxon>Chlorellales</taxon>
        <taxon>Chlorellaceae</taxon>
        <taxon>Auxenochlorella</taxon>
    </lineage>
</organism>
<dbReference type="Pfam" id="PF00501">
    <property type="entry name" value="AMP-binding"/>
    <property type="match status" value="1"/>
</dbReference>
<evidence type="ECO:0000259" key="8">
    <source>
        <dbReference type="Pfam" id="PF00205"/>
    </source>
</evidence>
<dbReference type="InterPro" id="IPR012001">
    <property type="entry name" value="Thiamin_PyroP_enz_TPP-bd_dom"/>
</dbReference>
<keyword evidence="6 7" id="KW-0786">Thiamine pyrophosphate</keyword>
<comment type="similarity">
    <text evidence="1">Belongs to the ATP-dependent AMP-binding enzyme family.</text>
</comment>
<evidence type="ECO:0000256" key="2">
    <source>
        <dbReference type="ARBA" id="ARBA00007812"/>
    </source>
</evidence>
<dbReference type="STRING" id="3075.V5NE19"/>
<dbReference type="GO" id="GO:0006631">
    <property type="term" value="P:fatty acid metabolic process"/>
    <property type="evidence" value="ECO:0007669"/>
    <property type="project" value="TreeGrafter"/>
</dbReference>
<dbReference type="PROSITE" id="PS00187">
    <property type="entry name" value="TPP_ENZYMES"/>
    <property type="match status" value="1"/>
</dbReference>
<dbReference type="InterPro" id="IPR042099">
    <property type="entry name" value="ANL_N_sf"/>
</dbReference>
<name>V5NE19_AUXPR</name>
<dbReference type="InterPro" id="IPR011766">
    <property type="entry name" value="TPP_enzyme_TPP-bd"/>
</dbReference>
<dbReference type="GO" id="GO:0031956">
    <property type="term" value="F:medium-chain fatty acid-CoA ligase activity"/>
    <property type="evidence" value="ECO:0007669"/>
    <property type="project" value="TreeGrafter"/>
</dbReference>
<evidence type="ECO:0000256" key="1">
    <source>
        <dbReference type="ARBA" id="ARBA00006432"/>
    </source>
</evidence>
<feature type="domain" description="AMP-binding enzyme C-terminal" evidence="12">
    <location>
        <begin position="427"/>
        <end position="506"/>
    </location>
</feature>
<dbReference type="InterPro" id="IPR020845">
    <property type="entry name" value="AMP-binding_CS"/>
</dbReference>
<feature type="domain" description="Thiamine pyrophosphate enzyme TPP-binding" evidence="10">
    <location>
        <begin position="846"/>
        <end position="916"/>
    </location>
</feature>
<protein>
    <submittedName>
        <fullName evidence="13">Lipid metabolism related protein</fullName>
    </submittedName>
    <submittedName>
        <fullName evidence="14">Putative peroxisomal-coenzyme A synthetase</fullName>
    </submittedName>
</protein>
<evidence type="ECO:0000259" key="10">
    <source>
        <dbReference type="Pfam" id="PF02775"/>
    </source>
</evidence>
<dbReference type="eggNOG" id="KOG1176">
    <property type="taxonomic scope" value="Eukaryota"/>
</dbReference>
<keyword evidence="5" id="KW-0067">ATP-binding</keyword>
<dbReference type="InterPro" id="IPR045310">
    <property type="entry name" value="Pcs60-like"/>
</dbReference>
<evidence type="ECO:0000256" key="5">
    <source>
        <dbReference type="ARBA" id="ARBA00022840"/>
    </source>
</evidence>
<evidence type="ECO:0000256" key="6">
    <source>
        <dbReference type="ARBA" id="ARBA00023052"/>
    </source>
</evidence>
<dbReference type="SUPFAM" id="SSF52467">
    <property type="entry name" value="DHS-like NAD/FAD-binding domain"/>
    <property type="match status" value="1"/>
</dbReference>
<dbReference type="Gene3D" id="3.40.50.1220">
    <property type="entry name" value="TPP-binding domain"/>
    <property type="match status" value="1"/>
</dbReference>
<dbReference type="Gene3D" id="3.40.50.12780">
    <property type="entry name" value="N-terminal domain of ligase-like"/>
    <property type="match status" value="1"/>
</dbReference>
<dbReference type="GeneID" id="23615547"/>
<evidence type="ECO:0000313" key="15">
    <source>
        <dbReference type="Proteomes" id="UP000028924"/>
    </source>
</evidence>
<evidence type="ECO:0000256" key="4">
    <source>
        <dbReference type="ARBA" id="ARBA00022741"/>
    </source>
</evidence>
<dbReference type="InterPro" id="IPR029061">
    <property type="entry name" value="THDP-binding"/>
</dbReference>
<comment type="similarity">
    <text evidence="2 7">Belongs to the TPP enzyme family.</text>
</comment>
<evidence type="ECO:0000259" key="11">
    <source>
        <dbReference type="Pfam" id="PF02776"/>
    </source>
</evidence>
<dbReference type="GO" id="GO:0030976">
    <property type="term" value="F:thiamine pyrophosphate binding"/>
    <property type="evidence" value="ECO:0007669"/>
    <property type="project" value="InterPro"/>
</dbReference>
<dbReference type="InterPro" id="IPR000873">
    <property type="entry name" value="AMP-dep_synth/lig_dom"/>
</dbReference>
<dbReference type="RefSeq" id="XP_011398800.1">
    <property type="nucleotide sequence ID" value="XM_011400498.1"/>
</dbReference>
<dbReference type="Pfam" id="PF02775">
    <property type="entry name" value="TPP_enzyme_C"/>
    <property type="match status" value="1"/>
</dbReference>
<dbReference type="SUPFAM" id="SSF56801">
    <property type="entry name" value="Acetyl-CoA synthetase-like"/>
    <property type="match status" value="1"/>
</dbReference>
<dbReference type="CDD" id="cd07035">
    <property type="entry name" value="TPP_PYR_POX_like"/>
    <property type="match status" value="1"/>
</dbReference>
<dbReference type="GO" id="GO:0005524">
    <property type="term" value="F:ATP binding"/>
    <property type="evidence" value="ECO:0007669"/>
    <property type="project" value="UniProtKB-KW"/>
</dbReference>
<dbReference type="Pfam" id="PF13193">
    <property type="entry name" value="AMP-binding_C"/>
    <property type="match status" value="1"/>
</dbReference>
<dbReference type="OrthoDB" id="3633556at2759"/>
<dbReference type="PANTHER" id="PTHR43201">
    <property type="entry name" value="ACYL-COA SYNTHETASE"/>
    <property type="match status" value="1"/>
</dbReference>
<keyword evidence="3" id="KW-0436">Ligase</keyword>
<dbReference type="Pfam" id="PF00205">
    <property type="entry name" value="TPP_enzyme_M"/>
    <property type="match status" value="1"/>
</dbReference>
<dbReference type="Gene3D" id="3.40.50.970">
    <property type="match status" value="3"/>
</dbReference>
<dbReference type="InterPro" id="IPR025110">
    <property type="entry name" value="AMP-bd_C"/>
</dbReference>
<dbReference type="CDD" id="cd05926">
    <property type="entry name" value="FACL_fum10p_like"/>
    <property type="match status" value="1"/>
</dbReference>